<feature type="non-terminal residue" evidence="1">
    <location>
        <position position="345"/>
    </location>
</feature>
<keyword evidence="2" id="KW-1185">Reference proteome</keyword>
<organism evidence="1 2">
    <name type="scientific">Symbiodinium microadriaticum</name>
    <name type="common">Dinoflagellate</name>
    <name type="synonym">Zooxanthella microadriatica</name>
    <dbReference type="NCBI Taxonomy" id="2951"/>
    <lineage>
        <taxon>Eukaryota</taxon>
        <taxon>Sar</taxon>
        <taxon>Alveolata</taxon>
        <taxon>Dinophyceae</taxon>
        <taxon>Suessiales</taxon>
        <taxon>Symbiodiniaceae</taxon>
        <taxon>Symbiodinium</taxon>
    </lineage>
</organism>
<dbReference type="Proteomes" id="UP000186817">
    <property type="component" value="Unassembled WGS sequence"/>
</dbReference>
<name>A0A1Q9BZ67_SYMMI</name>
<gene>
    <name evidence="1" type="ORF">AK812_SmicGene44156</name>
</gene>
<reference evidence="1 2" key="1">
    <citation type="submission" date="2016-02" db="EMBL/GenBank/DDBJ databases">
        <title>Genome analysis of coral dinoflagellate symbionts highlights evolutionary adaptations to a symbiotic lifestyle.</title>
        <authorList>
            <person name="Aranda M."/>
            <person name="Li Y."/>
            <person name="Liew Y.J."/>
            <person name="Baumgarten S."/>
            <person name="Simakov O."/>
            <person name="Wilson M."/>
            <person name="Piel J."/>
            <person name="Ashoor H."/>
            <person name="Bougouffa S."/>
            <person name="Bajic V.B."/>
            <person name="Ryu T."/>
            <person name="Ravasi T."/>
            <person name="Bayer T."/>
            <person name="Micklem G."/>
            <person name="Kim H."/>
            <person name="Bhak J."/>
            <person name="Lajeunesse T.C."/>
            <person name="Voolstra C.R."/>
        </authorList>
    </citation>
    <scope>NUCLEOTIDE SEQUENCE [LARGE SCALE GENOMIC DNA]</scope>
    <source>
        <strain evidence="1 2">CCMP2467</strain>
    </source>
</reference>
<protein>
    <submittedName>
        <fullName evidence="1">Uncharacterized protein</fullName>
    </submittedName>
</protein>
<dbReference type="OrthoDB" id="435481at2759"/>
<sequence>MGCGASADKVESAVSLVPGIRPTVSAPSTSLPTNEPDLAGFSHIKEEDVVTRRLSEDATYGLKDPGALSGFLLAANIRPVRAEYLWHLAKEGRVLPRRQEAEKETFPDRSGQQVSALVTVEEIVEWEEDDAIIISVSHAWEAREHPDPCAHQLRTINDYTSLHYAAYGVPVWLFYDYVSLFQYKRLTAEQHRSFRRAMANMHILYCHECTATVRVETLTPQALWEERLDTELHIWHEPSSCMKSVPLSELQANSTPYLDRGWCRAELEWSSARSRTVSGSREFYSWALDDADYVSRNHQRRNLDVLLCYEGLGKAGLRTMALESSFATYQDKVICVGYVLRLRPG</sequence>
<comment type="caution">
    <text evidence="1">The sequence shown here is derived from an EMBL/GenBank/DDBJ whole genome shotgun (WGS) entry which is preliminary data.</text>
</comment>
<dbReference type="EMBL" id="LSRX01002189">
    <property type="protein sequence ID" value="OLP75973.1"/>
    <property type="molecule type" value="Genomic_DNA"/>
</dbReference>
<evidence type="ECO:0000313" key="2">
    <source>
        <dbReference type="Proteomes" id="UP000186817"/>
    </source>
</evidence>
<accession>A0A1Q9BZ67</accession>
<evidence type="ECO:0000313" key="1">
    <source>
        <dbReference type="EMBL" id="OLP75973.1"/>
    </source>
</evidence>
<dbReference type="AlphaFoldDB" id="A0A1Q9BZ67"/>
<proteinExistence type="predicted"/>